<dbReference type="EMBL" id="LGTW01000037">
    <property type="protein sequence ID" value="KWX19708.1"/>
    <property type="molecule type" value="Genomic_DNA"/>
</dbReference>
<dbReference type="RefSeq" id="WP_067859155.1">
    <property type="nucleotide sequence ID" value="NZ_LGTW01000037.1"/>
</dbReference>
<proteinExistence type="predicted"/>
<dbReference type="Gene3D" id="3.10.450.50">
    <property type="match status" value="1"/>
</dbReference>
<reference evidence="2 3" key="1">
    <citation type="submission" date="2015-07" db="EMBL/GenBank/DDBJ databases">
        <title>A draft genome sequence of Mycobacterium wolinskyi.</title>
        <authorList>
            <person name="de Man T.J."/>
            <person name="Perry K.A."/>
            <person name="Coulliette A.D."/>
            <person name="Jensen B."/>
            <person name="Toney N.C."/>
            <person name="Limbago B.M."/>
            <person name="Noble-Wang J."/>
        </authorList>
    </citation>
    <scope>NUCLEOTIDE SEQUENCE [LARGE SCALE GENOMIC DNA]</scope>
    <source>
        <strain evidence="2 3">CDC_01</strain>
    </source>
</reference>
<protein>
    <recommendedName>
        <fullName evidence="4">Lipoprotein</fullName>
    </recommendedName>
</protein>
<gene>
    <name evidence="2" type="ORF">AFM11_34245</name>
</gene>
<accession>A0A132PBL5</accession>
<feature type="compositionally biased region" description="Basic and acidic residues" evidence="1">
    <location>
        <begin position="195"/>
        <end position="216"/>
    </location>
</feature>
<keyword evidence="3" id="KW-1185">Reference proteome</keyword>
<comment type="caution">
    <text evidence="2">The sequence shown here is derived from an EMBL/GenBank/DDBJ whole genome shotgun (WGS) entry which is preliminary data.</text>
</comment>
<sequence length="216" mass="22742">MSAKPLLTGIIATLAVVSVGCAGSGSGERNVESATSTAASGMDSATTQAPLSDEQQIRALYAEMAAVFDSWDGQRVADLTCAKLREKALHVFDDAVPPLTAFGSPEELKATGVDQITTNLLPKLSPASEAEIRAVASALVANDNDAYTAAMLQVMKKGSSVRVDKVENIAINGDTATADSTTTRTVFTEPPQTETTHDQLVREDGRWKDCTPPDNE</sequence>
<feature type="region of interest" description="Disordered" evidence="1">
    <location>
        <begin position="190"/>
        <end position="216"/>
    </location>
</feature>
<dbReference type="PROSITE" id="PS51257">
    <property type="entry name" value="PROKAR_LIPOPROTEIN"/>
    <property type="match status" value="1"/>
</dbReference>
<feature type="region of interest" description="Disordered" evidence="1">
    <location>
        <begin position="24"/>
        <end position="49"/>
    </location>
</feature>
<evidence type="ECO:0000313" key="2">
    <source>
        <dbReference type="EMBL" id="KWX19708.1"/>
    </source>
</evidence>
<evidence type="ECO:0000313" key="3">
    <source>
        <dbReference type="Proteomes" id="UP000070612"/>
    </source>
</evidence>
<dbReference type="PATRIC" id="fig|59750.3.peg.5188"/>
<dbReference type="AlphaFoldDB" id="A0A132PBL5"/>
<dbReference type="InterPro" id="IPR032710">
    <property type="entry name" value="NTF2-like_dom_sf"/>
</dbReference>
<organism evidence="2 3">
    <name type="scientific">Mycolicibacterium wolinskyi</name>
    <dbReference type="NCBI Taxonomy" id="59750"/>
    <lineage>
        <taxon>Bacteria</taxon>
        <taxon>Bacillati</taxon>
        <taxon>Actinomycetota</taxon>
        <taxon>Actinomycetes</taxon>
        <taxon>Mycobacteriales</taxon>
        <taxon>Mycobacteriaceae</taxon>
        <taxon>Mycolicibacterium</taxon>
    </lineage>
</organism>
<dbReference type="Proteomes" id="UP000070612">
    <property type="component" value="Unassembled WGS sequence"/>
</dbReference>
<evidence type="ECO:0000256" key="1">
    <source>
        <dbReference type="SAM" id="MobiDB-lite"/>
    </source>
</evidence>
<dbReference type="SUPFAM" id="SSF54427">
    <property type="entry name" value="NTF2-like"/>
    <property type="match status" value="1"/>
</dbReference>
<feature type="compositionally biased region" description="Polar residues" evidence="1">
    <location>
        <begin position="32"/>
        <end position="49"/>
    </location>
</feature>
<evidence type="ECO:0008006" key="4">
    <source>
        <dbReference type="Google" id="ProtNLM"/>
    </source>
</evidence>
<name>A0A132PBL5_9MYCO</name>